<protein>
    <submittedName>
        <fullName evidence="3">Ovule protein</fullName>
    </submittedName>
</protein>
<proteinExistence type="predicted"/>
<keyword evidence="2" id="KW-1185">Reference proteome</keyword>
<gene>
    <name evidence="1" type="ORF">ASIM_LOCUS19279</name>
</gene>
<organism evidence="3">
    <name type="scientific">Anisakis simplex</name>
    <name type="common">Herring worm</name>
    <dbReference type="NCBI Taxonomy" id="6269"/>
    <lineage>
        <taxon>Eukaryota</taxon>
        <taxon>Metazoa</taxon>
        <taxon>Ecdysozoa</taxon>
        <taxon>Nematoda</taxon>
        <taxon>Chromadorea</taxon>
        <taxon>Rhabditida</taxon>
        <taxon>Spirurina</taxon>
        <taxon>Ascaridomorpha</taxon>
        <taxon>Ascaridoidea</taxon>
        <taxon>Anisakidae</taxon>
        <taxon>Anisakis</taxon>
        <taxon>Anisakis simplex complex</taxon>
    </lineage>
</organism>
<reference evidence="1 2" key="2">
    <citation type="submission" date="2018-11" db="EMBL/GenBank/DDBJ databases">
        <authorList>
            <consortium name="Pathogen Informatics"/>
        </authorList>
    </citation>
    <scope>NUCLEOTIDE SEQUENCE [LARGE SCALE GENOMIC DNA]</scope>
</reference>
<dbReference type="OrthoDB" id="10535723at2759"/>
<accession>A0A0M3KFY1</accession>
<reference evidence="3" key="1">
    <citation type="submission" date="2017-02" db="UniProtKB">
        <authorList>
            <consortium name="WormBaseParasite"/>
        </authorList>
    </citation>
    <scope>IDENTIFICATION</scope>
</reference>
<evidence type="ECO:0000313" key="1">
    <source>
        <dbReference type="EMBL" id="VDK68572.1"/>
    </source>
</evidence>
<name>A0A0M3KFY1_ANISI</name>
<dbReference type="Proteomes" id="UP000267096">
    <property type="component" value="Unassembled WGS sequence"/>
</dbReference>
<dbReference type="WBParaSite" id="ASIM_0001989201-mRNA-1">
    <property type="protein sequence ID" value="ASIM_0001989201-mRNA-1"/>
    <property type="gene ID" value="ASIM_0001989201"/>
</dbReference>
<dbReference type="AlphaFoldDB" id="A0A0M3KFY1"/>
<sequence>MASLATTLQNFQKSNYQSLRIGARVIKSISGVLIKKFNFRAKPTPGSTLPGADTQSVNYKSDSKVELKKATVVSKSLNIKGLENESGLI</sequence>
<evidence type="ECO:0000313" key="2">
    <source>
        <dbReference type="Proteomes" id="UP000267096"/>
    </source>
</evidence>
<evidence type="ECO:0000313" key="3">
    <source>
        <dbReference type="WBParaSite" id="ASIM_0001989201-mRNA-1"/>
    </source>
</evidence>
<dbReference type="EMBL" id="UYRR01036958">
    <property type="protein sequence ID" value="VDK68572.1"/>
    <property type="molecule type" value="Genomic_DNA"/>
</dbReference>